<protein>
    <submittedName>
        <fullName evidence="1">Uncharacterized protein</fullName>
    </submittedName>
</protein>
<gene>
    <name evidence="1" type="ORF">AR543_08525</name>
</gene>
<name>A0A172ZEH9_9BACL</name>
<dbReference type="InterPro" id="IPR011047">
    <property type="entry name" value="Quinoprotein_ADH-like_sf"/>
</dbReference>
<proteinExistence type="predicted"/>
<dbReference type="OrthoDB" id="2654242at2"/>
<sequence>MLHESDGPYTLTTQMAYTNYGTVYIYADYSDGTHKLHSVNSSGKANWIKTLPDASAITLLKDGSLLVASRGTVNNQGIIRSTLSRYDANGKLLNEQKVQGSVLYAEGNRIIVASSKLTKNENGWQAVPNPRIDVYGLSLKKLYHYQFPANANVYGDGSDSMFVLKNGTVLIRTNIDQVGNKLFAFDAKGNLLWGRKIPGGAITQSTGTGYTTYENGNLKLYNVSSSKSVASASLEGDAADYTWVKRTSDGNLMVNMDDRTYILYPSNLAVVHVFDTNKLGSPIDYNAHAVYSVNENTLTRYPLK</sequence>
<dbReference type="AlphaFoldDB" id="A0A172ZEH9"/>
<organism evidence="1 2">
    <name type="scientific">Paenibacillus bovis</name>
    <dbReference type="NCBI Taxonomy" id="1616788"/>
    <lineage>
        <taxon>Bacteria</taxon>
        <taxon>Bacillati</taxon>
        <taxon>Bacillota</taxon>
        <taxon>Bacilli</taxon>
        <taxon>Bacillales</taxon>
        <taxon>Paenibacillaceae</taxon>
        <taxon>Paenibacillus</taxon>
    </lineage>
</organism>
<dbReference type="KEGG" id="pbv:AR543_08525"/>
<evidence type="ECO:0000313" key="2">
    <source>
        <dbReference type="Proteomes" id="UP000078148"/>
    </source>
</evidence>
<dbReference type="SUPFAM" id="SSF50998">
    <property type="entry name" value="Quinoprotein alcohol dehydrogenase-like"/>
    <property type="match status" value="1"/>
</dbReference>
<evidence type="ECO:0000313" key="1">
    <source>
        <dbReference type="EMBL" id="ANF96038.1"/>
    </source>
</evidence>
<keyword evidence="2" id="KW-1185">Reference proteome</keyword>
<dbReference type="EMBL" id="CP013023">
    <property type="protein sequence ID" value="ANF96038.1"/>
    <property type="molecule type" value="Genomic_DNA"/>
</dbReference>
<dbReference type="Proteomes" id="UP000078148">
    <property type="component" value="Chromosome"/>
</dbReference>
<dbReference type="RefSeq" id="WP_060533531.1">
    <property type="nucleotide sequence ID" value="NZ_CP013023.1"/>
</dbReference>
<dbReference type="STRING" id="1616788.AR543_08525"/>
<reference evidence="2" key="1">
    <citation type="submission" date="2015-10" db="EMBL/GenBank/DDBJ databases">
        <title>Genome of Paenibacillus bovis sp. nov.</title>
        <authorList>
            <person name="Wu Z."/>
            <person name="Gao C."/>
            <person name="Liu Z."/>
            <person name="Zheng H."/>
        </authorList>
    </citation>
    <scope>NUCLEOTIDE SEQUENCE [LARGE SCALE GENOMIC DNA]</scope>
    <source>
        <strain evidence="2">BD3526</strain>
    </source>
</reference>
<accession>A0A172ZEH9</accession>
<reference evidence="1 2" key="2">
    <citation type="journal article" date="2016" name="Int. J. Syst. Evol. Microbiol.">
        <title>Paenibacillus bovis sp. nov., isolated from raw yak (Bos grunniens) milk.</title>
        <authorList>
            <person name="Gao C."/>
            <person name="Han J."/>
            <person name="Liu Z."/>
            <person name="Xu X."/>
            <person name="Hang F."/>
            <person name="Wu Z."/>
        </authorList>
    </citation>
    <scope>NUCLEOTIDE SEQUENCE [LARGE SCALE GENOMIC DNA]</scope>
    <source>
        <strain evidence="1 2">BD3526</strain>
    </source>
</reference>